<name>A0A9W4BD34_9MYCO</name>
<dbReference type="Proteomes" id="UP000465785">
    <property type="component" value="Chromosome"/>
</dbReference>
<dbReference type="AlphaFoldDB" id="A0A9W4BD34"/>
<dbReference type="SUPFAM" id="SSF140453">
    <property type="entry name" value="EsxAB dimer-like"/>
    <property type="match status" value="1"/>
</dbReference>
<dbReference type="InterPro" id="IPR036689">
    <property type="entry name" value="ESAT-6-like_sf"/>
</dbReference>
<evidence type="ECO:0000313" key="2">
    <source>
        <dbReference type="EMBL" id="BBY95660.1"/>
    </source>
</evidence>
<keyword evidence="3" id="KW-1185">Reference proteome</keyword>
<organism evidence="2 3">
    <name type="scientific">Mycobacterium gallinarum</name>
    <dbReference type="NCBI Taxonomy" id="39689"/>
    <lineage>
        <taxon>Bacteria</taxon>
        <taxon>Bacillati</taxon>
        <taxon>Actinomycetota</taxon>
        <taxon>Actinomycetes</taxon>
        <taxon>Mycobacteriales</taxon>
        <taxon>Mycobacteriaceae</taxon>
        <taxon>Mycobacterium</taxon>
    </lineage>
</organism>
<feature type="region of interest" description="Disordered" evidence="1">
    <location>
        <begin position="334"/>
        <end position="369"/>
    </location>
</feature>
<sequence>MSTLAADLRRAPAAKPYAASDSSGGLPTRTDIEGWIEEIDVLSSSAAAYCAAANRIETGADTYVQAMSAPGGTAWEGDAADAAREASYADRGVVYRAADHMRNMAQLVNLGAQHLSQARDRVLDAIADAEGDAFKVGDALTVTDMRRYTTGETDVYLARKSRAEEHRAYIAMRAGVLASEDAEIGAKLQAGAAELEGMIPLSWRTSEDNRSDTIQMVDHEFAPGNEETGSGGASPSADDIRSVLEQLPEGSRRWIREVRSPEDLQALWTWMGQGGVENPARYGGPTKGIWKDLPDGSGIGQRFASKSTQGPSLDISLDSGEHWKIHINPEAGGAVPDALVEGPAGSTDQPDSAWGTPISPEELRRSGGELGILQDFVDAVRPPDPSDPRNMA</sequence>
<dbReference type="KEGG" id="mgau:MGALJ_53290"/>
<proteinExistence type="predicted"/>
<accession>A0A9W4BD34</accession>
<dbReference type="EMBL" id="AP022601">
    <property type="protein sequence ID" value="BBY95660.1"/>
    <property type="molecule type" value="Genomic_DNA"/>
</dbReference>
<protein>
    <submittedName>
        <fullName evidence="2">Uncharacterized protein</fullName>
    </submittedName>
</protein>
<gene>
    <name evidence="2" type="ORF">MGALJ_53290</name>
</gene>
<evidence type="ECO:0000313" key="3">
    <source>
        <dbReference type="Proteomes" id="UP000465785"/>
    </source>
</evidence>
<reference evidence="2 3" key="1">
    <citation type="journal article" date="2019" name="Emerg. Microbes Infect.">
        <title>Comprehensive subspecies identification of 175 nontuberculous mycobacteria species based on 7547 genomic profiles.</title>
        <authorList>
            <person name="Matsumoto Y."/>
            <person name="Kinjo T."/>
            <person name="Motooka D."/>
            <person name="Nabeya D."/>
            <person name="Jung N."/>
            <person name="Uechi K."/>
            <person name="Horii T."/>
            <person name="Iida T."/>
            <person name="Fujita J."/>
            <person name="Nakamura S."/>
        </authorList>
    </citation>
    <scope>NUCLEOTIDE SEQUENCE [LARGE SCALE GENOMIC DNA]</scope>
    <source>
        <strain evidence="2 3">JCM 6399</strain>
    </source>
</reference>
<evidence type="ECO:0000256" key="1">
    <source>
        <dbReference type="SAM" id="MobiDB-lite"/>
    </source>
</evidence>